<dbReference type="Gene3D" id="3.40.50.300">
    <property type="entry name" value="P-loop containing nucleotide triphosphate hydrolases"/>
    <property type="match status" value="1"/>
</dbReference>
<dbReference type="InterPro" id="IPR011527">
    <property type="entry name" value="ABC1_TM_dom"/>
</dbReference>
<evidence type="ECO:0000256" key="6">
    <source>
        <dbReference type="ARBA" id="ARBA00022840"/>
    </source>
</evidence>
<dbReference type="InterPro" id="IPR003439">
    <property type="entry name" value="ABC_transporter-like_ATP-bd"/>
</dbReference>
<evidence type="ECO:0000256" key="2">
    <source>
        <dbReference type="ARBA" id="ARBA00022448"/>
    </source>
</evidence>
<name>A0A161PW46_9FIRM</name>
<dbReference type="GO" id="GO:0016887">
    <property type="term" value="F:ATP hydrolysis activity"/>
    <property type="evidence" value="ECO:0007669"/>
    <property type="project" value="InterPro"/>
</dbReference>
<dbReference type="PANTHER" id="PTHR43394">
    <property type="entry name" value="ATP-DEPENDENT PERMEASE MDL1, MITOCHONDRIAL"/>
    <property type="match status" value="1"/>
</dbReference>
<dbReference type="PATRIC" id="fig|520767.4.peg.724"/>
<dbReference type="InterPro" id="IPR027417">
    <property type="entry name" value="P-loop_NTPase"/>
</dbReference>
<dbReference type="FunFam" id="3.40.50.300:FF:000854">
    <property type="entry name" value="Multidrug ABC transporter ATP-binding protein"/>
    <property type="match status" value="1"/>
</dbReference>
<dbReference type="PROSITE" id="PS50893">
    <property type="entry name" value="ABC_TRANSPORTER_2"/>
    <property type="match status" value="1"/>
</dbReference>
<proteinExistence type="predicted"/>
<dbReference type="InterPro" id="IPR036640">
    <property type="entry name" value="ABC1_TM_sf"/>
</dbReference>
<keyword evidence="4 9" id="KW-0812">Transmembrane</keyword>
<dbReference type="GO" id="GO:0005886">
    <property type="term" value="C:plasma membrane"/>
    <property type="evidence" value="ECO:0007669"/>
    <property type="project" value="UniProtKB-SubCell"/>
</dbReference>
<dbReference type="EMBL" id="LOHZ01000022">
    <property type="protein sequence ID" value="KYO67351.1"/>
    <property type="molecule type" value="Genomic_DNA"/>
</dbReference>
<dbReference type="STRING" id="520767.ATZ99_06370"/>
<evidence type="ECO:0000256" key="1">
    <source>
        <dbReference type="ARBA" id="ARBA00004651"/>
    </source>
</evidence>
<keyword evidence="2" id="KW-0813">Transport</keyword>
<evidence type="ECO:0000259" key="10">
    <source>
        <dbReference type="PROSITE" id="PS50893"/>
    </source>
</evidence>
<dbReference type="SUPFAM" id="SSF52540">
    <property type="entry name" value="P-loop containing nucleoside triphosphate hydrolases"/>
    <property type="match status" value="1"/>
</dbReference>
<feature type="domain" description="ABC transmembrane type-1" evidence="11">
    <location>
        <begin position="16"/>
        <end position="298"/>
    </location>
</feature>
<dbReference type="PROSITE" id="PS50929">
    <property type="entry name" value="ABC_TM1F"/>
    <property type="match status" value="1"/>
</dbReference>
<dbReference type="OrthoDB" id="9762517at2"/>
<dbReference type="InterPro" id="IPR003593">
    <property type="entry name" value="AAA+_ATPase"/>
</dbReference>
<protein>
    <submittedName>
        <fullName evidence="12">Putative ABC transporter ATP-binding protein</fullName>
    </submittedName>
</protein>
<sequence length="575" mass="64255">MKKFLKFLKPYRTYIFVSLGLVFLQALSELYLPDLMSDIVNYGIVNGDIGYILRKGELMILIALGGTFAAVVSSYLSAQSSMGFGKMLREEIFTKVENFSLYEFNKFGTASLITRTTNDVNQLQIAVLMGLRMVARAPLMAVGSIVMTVSKDTRLSLIVFVSVFVVLSLVYIFYKTATPIFRAIQKKIDRVNLILRENLTGIRVIRAFNKIDYEKRRFDVANRDLTETSMKVNRLVSGLMPLIMLISNLTFIALIWFGGIRIDRGQMQVGDLMAIIQYVMQIMFSIVMLSMIFVMLPRASASALRIQEVLDEPFKIKDPEKVEEIKDVKGVIEFKNVTFRYPGAEEPVLYDVSFKAEPGKVTAIIGSTGAGKSTILNLILRFYDINEGSILVDGVDIRNLKQENLRSIIGYVPQKALLFSGTVAENIRFGSKNVTDEDIKRAADIAQATEFVSSMMNGFNSEVSQGGVNLSGGQKQRLAIARAVAKKARIYLFDDCFSALDFKTDLKVRTALKKEIKDATVIIVAQRAATIMNADQIIVLHEGKVVGIGTHNELMKYCDVYKDIVSSQISEEELA</sequence>
<dbReference type="CDD" id="cd18548">
    <property type="entry name" value="ABC_6TM_Tm287_like"/>
    <property type="match status" value="1"/>
</dbReference>
<dbReference type="InterPro" id="IPR039421">
    <property type="entry name" value="Type_1_exporter"/>
</dbReference>
<evidence type="ECO:0000259" key="11">
    <source>
        <dbReference type="PROSITE" id="PS50929"/>
    </source>
</evidence>
<keyword evidence="8 9" id="KW-0472">Membrane</keyword>
<evidence type="ECO:0000256" key="4">
    <source>
        <dbReference type="ARBA" id="ARBA00022692"/>
    </source>
</evidence>
<evidence type="ECO:0000256" key="9">
    <source>
        <dbReference type="SAM" id="Phobius"/>
    </source>
</evidence>
<feature type="transmembrane region" description="Helical" evidence="9">
    <location>
        <begin position="155"/>
        <end position="174"/>
    </location>
</feature>
<dbReference type="Gene3D" id="1.20.1560.10">
    <property type="entry name" value="ABC transporter type 1, transmembrane domain"/>
    <property type="match status" value="1"/>
</dbReference>
<reference evidence="12 13" key="1">
    <citation type="submission" date="2015-12" db="EMBL/GenBank/DDBJ databases">
        <title>Draft genome of Thermovenabulum gondwanense isolated from a red thermophilic microbial mat colonisisng an outflow channel of a bore well.</title>
        <authorList>
            <person name="Patel B.K."/>
        </authorList>
    </citation>
    <scope>NUCLEOTIDE SEQUENCE [LARGE SCALE GENOMIC DNA]</scope>
    <source>
        <strain evidence="12 13">R270</strain>
    </source>
</reference>
<dbReference type="Proteomes" id="UP000075737">
    <property type="component" value="Unassembled WGS sequence"/>
</dbReference>
<dbReference type="GO" id="GO:0005524">
    <property type="term" value="F:ATP binding"/>
    <property type="evidence" value="ECO:0007669"/>
    <property type="project" value="UniProtKB-KW"/>
</dbReference>
<dbReference type="PROSITE" id="PS00211">
    <property type="entry name" value="ABC_TRANSPORTER_1"/>
    <property type="match status" value="1"/>
</dbReference>
<accession>A0A161PW46</accession>
<dbReference type="SMART" id="SM00382">
    <property type="entry name" value="AAA"/>
    <property type="match status" value="1"/>
</dbReference>
<evidence type="ECO:0000256" key="8">
    <source>
        <dbReference type="ARBA" id="ARBA00023136"/>
    </source>
</evidence>
<dbReference type="Pfam" id="PF00664">
    <property type="entry name" value="ABC_membrane"/>
    <property type="match status" value="1"/>
</dbReference>
<feature type="transmembrane region" description="Helical" evidence="9">
    <location>
        <begin position="272"/>
        <end position="296"/>
    </location>
</feature>
<dbReference type="AlphaFoldDB" id="A0A161PW46"/>
<keyword evidence="13" id="KW-1185">Reference proteome</keyword>
<keyword evidence="3" id="KW-1003">Cell membrane</keyword>
<evidence type="ECO:0000313" key="12">
    <source>
        <dbReference type="EMBL" id="KYO67351.1"/>
    </source>
</evidence>
<keyword evidence="6 12" id="KW-0067">ATP-binding</keyword>
<dbReference type="RefSeq" id="WP_068747800.1">
    <property type="nucleotide sequence ID" value="NZ_LOHZ01000022.1"/>
</dbReference>
<dbReference type="FunFam" id="1.20.1560.10:FF:000040">
    <property type="entry name" value="Multidrug ABC transporter ATP-binding protein"/>
    <property type="match status" value="1"/>
</dbReference>
<feature type="transmembrane region" description="Helical" evidence="9">
    <location>
        <begin position="58"/>
        <end position="78"/>
    </location>
</feature>
<comment type="caution">
    <text evidence="12">The sequence shown here is derived from an EMBL/GenBank/DDBJ whole genome shotgun (WGS) entry which is preliminary data.</text>
</comment>
<feature type="domain" description="ABC transporter" evidence="10">
    <location>
        <begin position="332"/>
        <end position="567"/>
    </location>
</feature>
<feature type="transmembrane region" description="Helical" evidence="9">
    <location>
        <begin position="239"/>
        <end position="260"/>
    </location>
</feature>
<dbReference type="Pfam" id="PF00005">
    <property type="entry name" value="ABC_tran"/>
    <property type="match status" value="1"/>
</dbReference>
<dbReference type="GO" id="GO:0015421">
    <property type="term" value="F:ABC-type oligopeptide transporter activity"/>
    <property type="evidence" value="ECO:0007669"/>
    <property type="project" value="TreeGrafter"/>
</dbReference>
<evidence type="ECO:0000256" key="3">
    <source>
        <dbReference type="ARBA" id="ARBA00022475"/>
    </source>
</evidence>
<dbReference type="InterPro" id="IPR017871">
    <property type="entry name" value="ABC_transporter-like_CS"/>
</dbReference>
<evidence type="ECO:0000256" key="5">
    <source>
        <dbReference type="ARBA" id="ARBA00022741"/>
    </source>
</evidence>
<gene>
    <name evidence="12" type="ORF">ATZ99_06370</name>
</gene>
<keyword evidence="7 9" id="KW-1133">Transmembrane helix</keyword>
<dbReference type="SUPFAM" id="SSF90123">
    <property type="entry name" value="ABC transporter transmembrane region"/>
    <property type="match status" value="1"/>
</dbReference>
<dbReference type="PANTHER" id="PTHR43394:SF1">
    <property type="entry name" value="ATP-BINDING CASSETTE SUB-FAMILY B MEMBER 10, MITOCHONDRIAL"/>
    <property type="match status" value="1"/>
</dbReference>
<keyword evidence="5" id="KW-0547">Nucleotide-binding</keyword>
<evidence type="ECO:0000256" key="7">
    <source>
        <dbReference type="ARBA" id="ARBA00022989"/>
    </source>
</evidence>
<evidence type="ECO:0000313" key="13">
    <source>
        <dbReference type="Proteomes" id="UP000075737"/>
    </source>
</evidence>
<organism evidence="12 13">
    <name type="scientific">Thermovenabulum gondwanense</name>
    <dbReference type="NCBI Taxonomy" id="520767"/>
    <lineage>
        <taxon>Bacteria</taxon>
        <taxon>Bacillati</taxon>
        <taxon>Bacillota</taxon>
        <taxon>Clostridia</taxon>
        <taxon>Thermosediminibacterales</taxon>
        <taxon>Thermosediminibacteraceae</taxon>
        <taxon>Thermovenabulum</taxon>
    </lineage>
</organism>
<comment type="subcellular location">
    <subcellularLocation>
        <location evidence="1">Cell membrane</location>
        <topology evidence="1">Multi-pass membrane protein</topology>
    </subcellularLocation>
</comment>